<evidence type="ECO:0008006" key="14">
    <source>
        <dbReference type="Google" id="ProtNLM"/>
    </source>
</evidence>
<feature type="region of interest" description="Disordered" evidence="10">
    <location>
        <begin position="296"/>
        <end position="362"/>
    </location>
</feature>
<feature type="compositionally biased region" description="Low complexity" evidence="10">
    <location>
        <begin position="657"/>
        <end position="676"/>
    </location>
</feature>
<accession>A0A4Y0BMX2</accession>
<dbReference type="Gene3D" id="3.30.710.10">
    <property type="entry name" value="Potassium Channel Kv1.1, Chain A"/>
    <property type="match status" value="1"/>
</dbReference>
<dbReference type="Pfam" id="PF00651">
    <property type="entry name" value="BTB"/>
    <property type="match status" value="1"/>
</dbReference>
<protein>
    <recommendedName>
        <fullName evidence="14">BTB domain-containing protein</fullName>
    </recommendedName>
</protein>
<organism evidence="13">
    <name type="scientific">Anopheles funestus</name>
    <name type="common">African malaria mosquito</name>
    <dbReference type="NCBI Taxonomy" id="62324"/>
    <lineage>
        <taxon>Eukaryota</taxon>
        <taxon>Metazoa</taxon>
        <taxon>Ecdysozoa</taxon>
        <taxon>Arthropoda</taxon>
        <taxon>Hexapoda</taxon>
        <taxon>Insecta</taxon>
        <taxon>Pterygota</taxon>
        <taxon>Neoptera</taxon>
        <taxon>Endopterygota</taxon>
        <taxon>Diptera</taxon>
        <taxon>Nematocera</taxon>
        <taxon>Culicoidea</taxon>
        <taxon>Culicidae</taxon>
        <taxon>Anophelinae</taxon>
        <taxon>Anopheles</taxon>
    </lineage>
</organism>
<keyword evidence="5" id="KW-0805">Transcription regulation</keyword>
<name>A0A4Y0BMX2_ANOFN</name>
<evidence type="ECO:0000256" key="10">
    <source>
        <dbReference type="SAM" id="MobiDB-lite"/>
    </source>
</evidence>
<dbReference type="InterPro" id="IPR036236">
    <property type="entry name" value="Znf_C2H2_sf"/>
</dbReference>
<keyword evidence="4" id="KW-0524">Neurogenesis</keyword>
<dbReference type="AlphaFoldDB" id="A0A4Y0BMX2"/>
<feature type="region of interest" description="Disordered" evidence="10">
    <location>
        <begin position="115"/>
        <end position="136"/>
    </location>
</feature>
<dbReference type="PROSITE" id="PS50157">
    <property type="entry name" value="ZINC_FINGER_C2H2_2"/>
    <property type="match status" value="2"/>
</dbReference>
<dbReference type="VEuPathDB" id="VectorBase:AFUN2_007810"/>
<keyword evidence="6" id="KW-0804">Transcription</keyword>
<dbReference type="SMART" id="SM00225">
    <property type="entry name" value="BTB"/>
    <property type="match status" value="1"/>
</dbReference>
<dbReference type="GO" id="GO:0035167">
    <property type="term" value="P:larval lymph gland hemopoiesis"/>
    <property type="evidence" value="ECO:0007669"/>
    <property type="project" value="UniProtKB-ARBA"/>
</dbReference>
<dbReference type="InterPro" id="IPR051095">
    <property type="entry name" value="Dros_DevTransReg"/>
</dbReference>
<evidence type="ECO:0000256" key="1">
    <source>
        <dbReference type="ARBA" id="ARBA00004123"/>
    </source>
</evidence>
<proteinExistence type="predicted"/>
<keyword evidence="2" id="KW-0217">Developmental protein</keyword>
<keyword evidence="9" id="KW-0479">Metal-binding</keyword>
<keyword evidence="9" id="KW-0863">Zinc-finger</keyword>
<dbReference type="SMART" id="SM00355">
    <property type="entry name" value="ZnF_C2H2"/>
    <property type="match status" value="2"/>
</dbReference>
<feature type="domain" description="C2H2-type" evidence="12">
    <location>
        <begin position="815"/>
        <end position="840"/>
    </location>
</feature>
<dbReference type="Gene3D" id="3.30.160.60">
    <property type="entry name" value="Classic Zinc Finger"/>
    <property type="match status" value="1"/>
</dbReference>
<feature type="region of interest" description="Disordered" evidence="10">
    <location>
        <begin position="539"/>
        <end position="572"/>
    </location>
</feature>
<dbReference type="GO" id="GO:0005634">
    <property type="term" value="C:nucleus"/>
    <property type="evidence" value="ECO:0007669"/>
    <property type="project" value="UniProtKB-SubCell"/>
</dbReference>
<dbReference type="GO" id="GO:0008406">
    <property type="term" value="P:gonad development"/>
    <property type="evidence" value="ECO:0007669"/>
    <property type="project" value="UniProtKB-ARBA"/>
</dbReference>
<feature type="domain" description="C2H2-type" evidence="12">
    <location>
        <begin position="786"/>
        <end position="813"/>
    </location>
</feature>
<dbReference type="InterPro" id="IPR013087">
    <property type="entry name" value="Znf_C2H2_type"/>
</dbReference>
<keyword evidence="7" id="KW-0539">Nucleus</keyword>
<dbReference type="GO" id="GO:0006357">
    <property type="term" value="P:regulation of transcription by RNA polymerase II"/>
    <property type="evidence" value="ECO:0007669"/>
    <property type="project" value="TreeGrafter"/>
</dbReference>
<dbReference type="GO" id="GO:0048813">
    <property type="term" value="P:dendrite morphogenesis"/>
    <property type="evidence" value="ECO:0007669"/>
    <property type="project" value="UniProtKB-ARBA"/>
</dbReference>
<evidence type="ECO:0000256" key="7">
    <source>
        <dbReference type="ARBA" id="ARBA00023242"/>
    </source>
</evidence>
<dbReference type="GO" id="GO:0007464">
    <property type="term" value="P:R3/R4 cell fate commitment"/>
    <property type="evidence" value="ECO:0007669"/>
    <property type="project" value="UniProtKB-ARBA"/>
</dbReference>
<feature type="domain" description="BTB" evidence="11">
    <location>
        <begin position="32"/>
        <end position="97"/>
    </location>
</feature>
<evidence type="ECO:0000259" key="11">
    <source>
        <dbReference type="PROSITE" id="PS50097"/>
    </source>
</evidence>
<dbReference type="FunFam" id="3.30.710.10:FF:000091">
    <property type="entry name" value="Lola, isoform F"/>
    <property type="match status" value="1"/>
</dbReference>
<evidence type="ECO:0000256" key="6">
    <source>
        <dbReference type="ARBA" id="ARBA00023163"/>
    </source>
</evidence>
<feature type="region of interest" description="Disordered" evidence="10">
    <location>
        <begin position="163"/>
        <end position="217"/>
    </location>
</feature>
<feature type="region of interest" description="Disordered" evidence="10">
    <location>
        <begin position="639"/>
        <end position="691"/>
    </location>
</feature>
<evidence type="ECO:0000256" key="5">
    <source>
        <dbReference type="ARBA" id="ARBA00023015"/>
    </source>
</evidence>
<dbReference type="GO" id="GO:0007526">
    <property type="term" value="P:larval somatic muscle development"/>
    <property type="evidence" value="ECO:0007669"/>
    <property type="project" value="UniProtKB-ARBA"/>
</dbReference>
<evidence type="ECO:0000256" key="2">
    <source>
        <dbReference type="ARBA" id="ARBA00022473"/>
    </source>
</evidence>
<dbReference type="PANTHER" id="PTHR23110">
    <property type="entry name" value="BTB DOMAIN TRANSCRIPTION FACTOR"/>
    <property type="match status" value="1"/>
</dbReference>
<dbReference type="STRING" id="62324.A0A4Y0BMX2"/>
<evidence type="ECO:0000313" key="13">
    <source>
        <dbReference type="EnsemblMetazoa" id="AFUN020787-PJ"/>
    </source>
</evidence>
<comment type="function">
    <text evidence="8">Putative transcription factor required for axon growth and guidance in the central and peripheral nervous systems. Repels CNS axons away from the midline by promoting the expression of the midline repellent sli and its receptor robo.</text>
</comment>
<dbReference type="InterPro" id="IPR011333">
    <property type="entry name" value="SKP1/BTB/POZ_sf"/>
</dbReference>
<dbReference type="SUPFAM" id="SSF54695">
    <property type="entry name" value="POZ domain"/>
    <property type="match status" value="1"/>
</dbReference>
<evidence type="ECO:0000256" key="4">
    <source>
        <dbReference type="ARBA" id="ARBA00022902"/>
    </source>
</evidence>
<keyword evidence="9" id="KW-0862">Zinc</keyword>
<comment type="subcellular location">
    <subcellularLocation>
        <location evidence="1">Nucleus</location>
    </subcellularLocation>
</comment>
<dbReference type="GO" id="GO:0045467">
    <property type="term" value="P:R7 cell development"/>
    <property type="evidence" value="ECO:0007669"/>
    <property type="project" value="UniProtKB-ARBA"/>
</dbReference>
<dbReference type="VEuPathDB" id="VectorBase:AFUN020787"/>
<feature type="compositionally biased region" description="Low complexity" evidence="10">
    <location>
        <begin position="170"/>
        <end position="181"/>
    </location>
</feature>
<reference evidence="13" key="1">
    <citation type="submission" date="2020-05" db="UniProtKB">
        <authorList>
            <consortium name="EnsemblMetazoa"/>
        </authorList>
    </citation>
    <scope>IDENTIFICATION</scope>
    <source>
        <strain evidence="13">FUMOZ</strain>
    </source>
</reference>
<feature type="region of interest" description="Disordered" evidence="10">
    <location>
        <begin position="445"/>
        <end position="489"/>
    </location>
</feature>
<dbReference type="EnsemblMetazoa" id="AFUN020787-RJ">
    <property type="protein sequence ID" value="AFUN020787-PJ"/>
    <property type="gene ID" value="AFUN020787"/>
</dbReference>
<feature type="compositionally biased region" description="Basic and acidic residues" evidence="10">
    <location>
        <begin position="319"/>
        <end position="335"/>
    </location>
</feature>
<keyword evidence="3" id="KW-0221">Differentiation</keyword>
<dbReference type="GO" id="GO:0016199">
    <property type="term" value="P:axon midline choice point recognition"/>
    <property type="evidence" value="ECO:0007669"/>
    <property type="project" value="UniProtKB-ARBA"/>
</dbReference>
<feature type="compositionally biased region" description="Polar residues" evidence="10">
    <location>
        <begin position="677"/>
        <end position="691"/>
    </location>
</feature>
<dbReference type="GO" id="GO:0008270">
    <property type="term" value="F:zinc ion binding"/>
    <property type="evidence" value="ECO:0007669"/>
    <property type="project" value="UniProtKB-KW"/>
</dbReference>
<feature type="compositionally biased region" description="Low complexity" evidence="10">
    <location>
        <begin position="207"/>
        <end position="217"/>
    </location>
</feature>
<evidence type="ECO:0000256" key="8">
    <source>
        <dbReference type="ARBA" id="ARBA00037382"/>
    </source>
</evidence>
<dbReference type="PANTHER" id="PTHR23110:SF111">
    <property type="entry name" value="LONGITUDINALS LACKING PROTEIN, ISOFORMS F_I_K_T"/>
    <property type="match status" value="1"/>
</dbReference>
<feature type="compositionally biased region" description="Gly residues" evidence="10">
    <location>
        <begin position="645"/>
        <end position="656"/>
    </location>
</feature>
<evidence type="ECO:0000259" key="12">
    <source>
        <dbReference type="PROSITE" id="PS50157"/>
    </source>
</evidence>
<feature type="compositionally biased region" description="Low complexity" evidence="10">
    <location>
        <begin position="464"/>
        <end position="473"/>
    </location>
</feature>
<dbReference type="Pfam" id="PF00096">
    <property type="entry name" value="zf-C2H2"/>
    <property type="match status" value="2"/>
</dbReference>
<evidence type="ECO:0000256" key="9">
    <source>
        <dbReference type="PROSITE-ProRule" id="PRU00042"/>
    </source>
</evidence>
<dbReference type="SUPFAM" id="SSF57667">
    <property type="entry name" value="beta-beta-alpha zinc fingers"/>
    <property type="match status" value="1"/>
</dbReference>
<dbReference type="PROSITE" id="PS50097">
    <property type="entry name" value="BTB"/>
    <property type="match status" value="1"/>
</dbReference>
<dbReference type="CDD" id="cd18315">
    <property type="entry name" value="BTB_POZ_BAB-like"/>
    <property type="match status" value="1"/>
</dbReference>
<sequence length="840" mass="86166">MDDDQQFCLRWNNHQSTLISVIDTLLENGTLVDCTLAAEGKFLKAHKVVLSACSPYFATLLSQQYDKHPIFILKDVKFQELRAMMDYMYRGEVNISQDQLAALLKAAESLQIKGLSDNRSSSSAGTGGGAQKGDATAVKSLQPPVPASKASGLTIENKRSLKSELHESDMSGSREGSSSPTSRKRKKVRRRSVDTNNLLIDNHDQHSNSSSHSMHTGSGANVAALAVTGTTAANVAASSLSSSSSTAAAGSNSSANVLSVAAVAAAAALKKTETVQQAAAETLKLQKQQQQAAAAAAAAAQSSDDDERCGGPGSVATGTEHDDGNDLSDNEHDGDGGSSVKSGSRHHHLRDGSRRGKMSTSSMGEMMIEPKSEYEDVQDENVEDLTMDDEDLMDELDQPGPSHGGDVSSQGYAQWPMEREQNEAFIAAQDAVGGQHRDAQVSVPVGEAGDIDGGRPLVGGTEGAAAAAAAATAQDEDDDPGNEPGHDDGAAATVLANAAASGNLGSGSSSVGTVTTIANSGTAGNSVVDSKGALIQGCTGSSSSASSSSSTSSNSSSASNSNSSHSCAGVGSVSATGNSDAAAAAIAMALNQQQPANISVGSSAAAAAAAVVAFVGGPLMAEYIKSDVGVTFPLSATQPSPPIGSSGGGGGGGVDAGEGSSHKQQQLVSSLKLQSQTQPLALQHHQQQSQTAALPLLSPKSPPIDEQPCDLRMLTPATYLREFASSVKPESFAAAAATAIKLAATANTGSASTTAALPMPMFKGISMTTPPPPPMAMPSPIVGGTYSCTRCGNSYARPHSLNRHIRFECGVEPKFECPVCHKKSKHKHNLVLHMRTHQHR</sequence>
<evidence type="ECO:0000256" key="3">
    <source>
        <dbReference type="ARBA" id="ARBA00022782"/>
    </source>
</evidence>
<dbReference type="GO" id="GO:0045476">
    <property type="term" value="P:nurse cell apoptotic process"/>
    <property type="evidence" value="ECO:0007669"/>
    <property type="project" value="UniProtKB-ARBA"/>
</dbReference>
<dbReference type="InterPro" id="IPR000210">
    <property type="entry name" value="BTB/POZ_dom"/>
</dbReference>
<feature type="compositionally biased region" description="Low complexity" evidence="10">
    <location>
        <begin position="541"/>
        <end position="566"/>
    </location>
</feature>